<dbReference type="PROSITE" id="PS51108">
    <property type="entry name" value="PTS_EIID"/>
    <property type="match status" value="1"/>
</dbReference>
<dbReference type="InterPro" id="IPR050303">
    <property type="entry name" value="GatZ_KbaZ_carbometab"/>
</dbReference>
<evidence type="ECO:0000313" key="2">
    <source>
        <dbReference type="EMBL" id="MEQ2578988.1"/>
    </source>
</evidence>
<feature type="transmembrane region" description="Helical" evidence="1">
    <location>
        <begin position="184"/>
        <end position="207"/>
    </location>
</feature>
<dbReference type="Proteomes" id="UP001470288">
    <property type="component" value="Unassembled WGS sequence"/>
</dbReference>
<evidence type="ECO:0000313" key="3">
    <source>
        <dbReference type="Proteomes" id="UP001470288"/>
    </source>
</evidence>
<dbReference type="Pfam" id="PF03613">
    <property type="entry name" value="EIID-AGA"/>
    <property type="match status" value="1"/>
</dbReference>
<reference evidence="2 3" key="1">
    <citation type="submission" date="2024-03" db="EMBL/GenBank/DDBJ databases">
        <title>Human intestinal bacterial collection.</title>
        <authorList>
            <person name="Pauvert C."/>
            <person name="Hitch T.C.A."/>
            <person name="Clavel T."/>
        </authorList>
    </citation>
    <scope>NUCLEOTIDE SEQUENCE [LARGE SCALE GENOMIC DNA]</scope>
    <source>
        <strain evidence="2 3">CLA-AA-H78B</strain>
    </source>
</reference>
<evidence type="ECO:0000256" key="1">
    <source>
        <dbReference type="SAM" id="Phobius"/>
    </source>
</evidence>
<gene>
    <name evidence="2" type="ORF">WMO62_09070</name>
</gene>
<keyword evidence="1" id="KW-0472">Membrane</keyword>
<keyword evidence="1" id="KW-1133">Transmembrane helix</keyword>
<dbReference type="PANTHER" id="PTHR32502">
    <property type="entry name" value="N-ACETYLGALACTOSAMINE PERMEASE II COMPONENT-RELATED"/>
    <property type="match status" value="1"/>
</dbReference>
<dbReference type="RefSeq" id="WP_118440546.1">
    <property type="nucleotide sequence ID" value="NZ_JBBMFC010000014.1"/>
</dbReference>
<feature type="transmembrane region" description="Helical" evidence="1">
    <location>
        <begin position="254"/>
        <end position="274"/>
    </location>
</feature>
<feature type="transmembrane region" description="Helical" evidence="1">
    <location>
        <begin position="119"/>
        <end position="137"/>
    </location>
</feature>
<dbReference type="InterPro" id="IPR004704">
    <property type="entry name" value="PTS_IID_man"/>
</dbReference>
<sequence>MANNEVTTGRFTKKDFRGVFWRSFTLLGSFNYERMEGLGFLYAIMPLLRKIYKNDDEGLKAAMHRNIAAFNMTVAPSPFVMGTTIAMEESAKEDPNFDVSTINAIKVSLMGPLSGIGDTFFWGIIRILACALAIGFAKEGNPIAPFILLLVFNIPNVLTRLITLDLGYNKGAQILSEMEKTGRMALFTHCAGIIGAMSIGCMIAMWVSINCPLQFTLSGSEIIIQDYLDQIMPKLLPLACTLGVYGAIKKKVKVQYVIAGIVVIGFVLGILGLISA</sequence>
<organism evidence="2 3">
    <name type="scientific">Hominiventricola aquisgranensis</name>
    <dbReference type="NCBI Taxonomy" id="3133164"/>
    <lineage>
        <taxon>Bacteria</taxon>
        <taxon>Bacillati</taxon>
        <taxon>Bacillota</taxon>
        <taxon>Clostridia</taxon>
        <taxon>Lachnospirales</taxon>
        <taxon>Lachnospiraceae</taxon>
        <taxon>Hominiventricola</taxon>
    </lineage>
</organism>
<dbReference type="PANTHER" id="PTHR32502:SF23">
    <property type="entry name" value="TRANSPORT PROTEIN, PTS SYSTEM"/>
    <property type="match status" value="1"/>
</dbReference>
<name>A0ABV1I1C1_9FIRM</name>
<protein>
    <submittedName>
        <fullName evidence="2">PTS system mannose/fructose/sorbose family transporter subunit IID</fullName>
    </submittedName>
</protein>
<dbReference type="EMBL" id="JBBMFC010000014">
    <property type="protein sequence ID" value="MEQ2578988.1"/>
    <property type="molecule type" value="Genomic_DNA"/>
</dbReference>
<comment type="caution">
    <text evidence="2">The sequence shown here is derived from an EMBL/GenBank/DDBJ whole genome shotgun (WGS) entry which is preliminary data.</text>
</comment>
<keyword evidence="3" id="KW-1185">Reference proteome</keyword>
<proteinExistence type="predicted"/>
<accession>A0ABV1I1C1</accession>
<feature type="transmembrane region" description="Helical" evidence="1">
    <location>
        <begin position="143"/>
        <end position="163"/>
    </location>
</feature>
<keyword evidence="1" id="KW-0812">Transmembrane</keyword>